<accession>A0A7W2AH10</accession>
<dbReference type="SUPFAM" id="SSF160631">
    <property type="entry name" value="SMI1/KNR4-like"/>
    <property type="match status" value="1"/>
</dbReference>
<dbReference type="AlphaFoldDB" id="A0A7W2AH10"/>
<name>A0A7W2AH10_9BACL</name>
<keyword evidence="2" id="KW-1185">Reference proteome</keyword>
<protein>
    <submittedName>
        <fullName evidence="1">SMI1/KNR4 family protein</fullName>
    </submittedName>
</protein>
<reference evidence="1 2" key="1">
    <citation type="submission" date="2020-07" db="EMBL/GenBank/DDBJ databases">
        <authorList>
            <person name="Feng H."/>
        </authorList>
    </citation>
    <scope>NUCLEOTIDE SEQUENCE [LARGE SCALE GENOMIC DNA]</scope>
    <source>
        <strain evidence="2">s-11</strain>
    </source>
</reference>
<organism evidence="1 2">
    <name type="scientific">Thermoactinomyces daqus</name>
    <dbReference type="NCBI Taxonomy" id="1329516"/>
    <lineage>
        <taxon>Bacteria</taxon>
        <taxon>Bacillati</taxon>
        <taxon>Bacillota</taxon>
        <taxon>Bacilli</taxon>
        <taxon>Bacillales</taxon>
        <taxon>Thermoactinomycetaceae</taxon>
        <taxon>Thermoactinomyces</taxon>
    </lineage>
</organism>
<dbReference type="RefSeq" id="WP_033099179.1">
    <property type="nucleotide sequence ID" value="NZ_JACEIP010000001.1"/>
</dbReference>
<dbReference type="Proteomes" id="UP000530514">
    <property type="component" value="Unassembled WGS sequence"/>
</dbReference>
<evidence type="ECO:0000313" key="2">
    <source>
        <dbReference type="Proteomes" id="UP000530514"/>
    </source>
</evidence>
<dbReference type="InterPro" id="IPR037883">
    <property type="entry name" value="Knr4/Smi1-like_sf"/>
</dbReference>
<dbReference type="Gene3D" id="3.40.1580.10">
    <property type="entry name" value="SMI1/KNR4-like"/>
    <property type="match status" value="1"/>
</dbReference>
<gene>
    <name evidence="1" type="ORF">H1164_00200</name>
</gene>
<comment type="caution">
    <text evidence="1">The sequence shown here is derived from an EMBL/GenBank/DDBJ whole genome shotgun (WGS) entry which is preliminary data.</text>
</comment>
<proteinExistence type="predicted"/>
<dbReference type="OrthoDB" id="8657476at2"/>
<dbReference type="Pfam" id="PF14568">
    <property type="entry name" value="SUKH_6"/>
    <property type="match status" value="1"/>
</dbReference>
<evidence type="ECO:0000313" key="1">
    <source>
        <dbReference type="EMBL" id="MBA4541333.1"/>
    </source>
</evidence>
<dbReference type="EMBL" id="JACEIP010000001">
    <property type="protein sequence ID" value="MBA4541333.1"/>
    <property type="molecule type" value="Genomic_DNA"/>
</dbReference>
<sequence>MSKQLEWEYSHGEIQLDDIRKVEKQLGIRFPSEYNDIILKYHPITVSPDVLYLPGVRDIVLTDFASFNPDAEHDLYILLIYEYIKDRLVGIRSIWRLSLL</sequence>